<organism evidence="1 2">
    <name type="scientific">Aspergillus terreus (strain NIH 2624 / FGSC A1156)</name>
    <dbReference type="NCBI Taxonomy" id="341663"/>
    <lineage>
        <taxon>Eukaryota</taxon>
        <taxon>Fungi</taxon>
        <taxon>Dikarya</taxon>
        <taxon>Ascomycota</taxon>
        <taxon>Pezizomycotina</taxon>
        <taxon>Eurotiomycetes</taxon>
        <taxon>Eurotiomycetidae</taxon>
        <taxon>Eurotiales</taxon>
        <taxon>Aspergillaceae</taxon>
        <taxon>Aspergillus</taxon>
        <taxon>Aspergillus subgen. Circumdati</taxon>
    </lineage>
</organism>
<sequence length="323" mass="36273">MVYIWFDRYLLTKVTSTLQRGGGVGPESEGGTISLPRDSIVNSRLYSVHSSNREKSRDITTTINFIKAKGSQFFNGDDSAQCLVITNITPECVKQLERIRTEERNLGSPKLTYFADETTLIIKLAGTVHAQLSRLFHDEFRRICADYGISSYMLKAYGGGNCEMPGNVHKEPDESYSPDTRSRTDFPSFVVEVGASESLNPLRLDARLWLSNTNDLTRLVLLIKIDKDAKTLIFERWERVHQPSQQPGTRTRSLTEIVPGRVEEVVVNFSNPSNITVRGAPMLLPIHLIFDNLPPLPQGVSAYRLFSISANIFRSIAAEFTDL</sequence>
<dbReference type="RefSeq" id="XP_001210241.1">
    <property type="nucleotide sequence ID" value="XM_001210241.1"/>
</dbReference>
<dbReference type="VEuPathDB" id="FungiDB:ATEG_00155"/>
<dbReference type="GeneID" id="4354912"/>
<proteinExistence type="predicted"/>
<name>Q0D1M9_ASPTN</name>
<gene>
    <name evidence="1" type="ORF">ATEG_00155</name>
</gene>
<accession>Q0D1M9</accession>
<dbReference type="eggNOG" id="ENOG502RW6N">
    <property type="taxonomic scope" value="Eukaryota"/>
</dbReference>
<dbReference type="OrthoDB" id="76567at2759"/>
<dbReference type="Proteomes" id="UP000007963">
    <property type="component" value="Unassembled WGS sequence"/>
</dbReference>
<dbReference type="HOGENOM" id="CLU_1049636_0_0_1"/>
<dbReference type="AlphaFoldDB" id="Q0D1M9"/>
<dbReference type="OMA" id="MAICTES"/>
<evidence type="ECO:0000313" key="1">
    <source>
        <dbReference type="EMBL" id="EAU38801.1"/>
    </source>
</evidence>
<dbReference type="EMBL" id="CH476594">
    <property type="protein sequence ID" value="EAU38801.1"/>
    <property type="molecule type" value="Genomic_DNA"/>
</dbReference>
<evidence type="ECO:0000313" key="2">
    <source>
        <dbReference type="Proteomes" id="UP000007963"/>
    </source>
</evidence>
<reference evidence="2" key="1">
    <citation type="submission" date="2005-09" db="EMBL/GenBank/DDBJ databases">
        <title>Annotation of the Aspergillus terreus NIH2624 genome.</title>
        <authorList>
            <person name="Birren B.W."/>
            <person name="Lander E.S."/>
            <person name="Galagan J.E."/>
            <person name="Nusbaum C."/>
            <person name="Devon K."/>
            <person name="Henn M."/>
            <person name="Ma L.-J."/>
            <person name="Jaffe D.B."/>
            <person name="Butler J."/>
            <person name="Alvarez P."/>
            <person name="Gnerre S."/>
            <person name="Grabherr M."/>
            <person name="Kleber M."/>
            <person name="Mauceli E.W."/>
            <person name="Brockman W."/>
            <person name="Rounsley S."/>
            <person name="Young S.K."/>
            <person name="LaButti K."/>
            <person name="Pushparaj V."/>
            <person name="DeCaprio D."/>
            <person name="Crawford M."/>
            <person name="Koehrsen M."/>
            <person name="Engels R."/>
            <person name="Montgomery P."/>
            <person name="Pearson M."/>
            <person name="Howarth C."/>
            <person name="Larson L."/>
            <person name="Luoma S."/>
            <person name="White J."/>
            <person name="Alvarado L."/>
            <person name="Kodira C.D."/>
            <person name="Zeng Q."/>
            <person name="Oleary S."/>
            <person name="Yandava C."/>
            <person name="Denning D.W."/>
            <person name="Nierman W.C."/>
            <person name="Milne T."/>
            <person name="Madden K."/>
        </authorList>
    </citation>
    <scope>NUCLEOTIDE SEQUENCE [LARGE SCALE GENOMIC DNA]</scope>
    <source>
        <strain evidence="2">NIH 2624 / FGSC A1156</strain>
    </source>
</reference>
<protein>
    <submittedName>
        <fullName evidence="1">Uncharacterized protein</fullName>
    </submittedName>
</protein>